<dbReference type="Proteomes" id="UP000779900">
    <property type="component" value="Unassembled WGS sequence"/>
</dbReference>
<reference evidence="1" key="1">
    <citation type="submission" date="2019-03" db="EMBL/GenBank/DDBJ databases">
        <title>Lake Tanganyika Metagenome-Assembled Genomes (MAGs).</title>
        <authorList>
            <person name="Tran P."/>
        </authorList>
    </citation>
    <scope>NUCLEOTIDE SEQUENCE</scope>
    <source>
        <strain evidence="1">K_DeepCast_150m_m2_040</strain>
    </source>
</reference>
<dbReference type="AlphaFoldDB" id="A0A938BQT1"/>
<accession>A0A938BQT1</accession>
<name>A0A938BQT1_UNCW3</name>
<sequence length="119" mass="12924">MRLLVFGAAAWLLLFAGLSCRLRGPSTRIMVYNISLSPVEIDGHQIEVRYSRAVYAAHGIVDTFDVKRGVVVARLVITSLVAAGDASDYDAAINVHEDVPGVLYGREYSPYIDVAMVAP</sequence>
<organism evidence="1 2">
    <name type="scientific">candidate division WOR-3 bacterium</name>
    <dbReference type="NCBI Taxonomy" id="2052148"/>
    <lineage>
        <taxon>Bacteria</taxon>
        <taxon>Bacteria division WOR-3</taxon>
    </lineage>
</organism>
<comment type="caution">
    <text evidence="1">The sequence shown here is derived from an EMBL/GenBank/DDBJ whole genome shotgun (WGS) entry which is preliminary data.</text>
</comment>
<proteinExistence type="predicted"/>
<protein>
    <submittedName>
        <fullName evidence="1">Uncharacterized protein</fullName>
    </submittedName>
</protein>
<gene>
    <name evidence="1" type="ORF">FJY68_03725</name>
</gene>
<dbReference type="EMBL" id="VGIR01000014">
    <property type="protein sequence ID" value="MBM3330945.1"/>
    <property type="molecule type" value="Genomic_DNA"/>
</dbReference>
<dbReference type="PROSITE" id="PS51257">
    <property type="entry name" value="PROKAR_LIPOPROTEIN"/>
    <property type="match status" value="1"/>
</dbReference>
<evidence type="ECO:0000313" key="1">
    <source>
        <dbReference type="EMBL" id="MBM3330945.1"/>
    </source>
</evidence>
<evidence type="ECO:0000313" key="2">
    <source>
        <dbReference type="Proteomes" id="UP000779900"/>
    </source>
</evidence>